<keyword evidence="9" id="KW-1185">Reference proteome</keyword>
<evidence type="ECO:0000256" key="3">
    <source>
        <dbReference type="ARBA" id="ARBA00022989"/>
    </source>
</evidence>
<protein>
    <recommendedName>
        <fullName evidence="7">RDD domain-containing protein</fullName>
    </recommendedName>
</protein>
<feature type="transmembrane region" description="Helical" evidence="6">
    <location>
        <begin position="180"/>
        <end position="200"/>
    </location>
</feature>
<dbReference type="InterPro" id="IPR039871">
    <property type="entry name" value="FAM8A1"/>
</dbReference>
<gene>
    <name evidence="8" type="ORF">GBAR_LOCUS18660</name>
</gene>
<dbReference type="AlphaFoldDB" id="A0AA35SQG8"/>
<dbReference type="Pfam" id="PF06271">
    <property type="entry name" value="RDD"/>
    <property type="match status" value="1"/>
</dbReference>
<keyword evidence="3 6" id="KW-1133">Transmembrane helix</keyword>
<evidence type="ECO:0000313" key="9">
    <source>
        <dbReference type="Proteomes" id="UP001174909"/>
    </source>
</evidence>
<dbReference type="EMBL" id="CASHTH010002642">
    <property type="protein sequence ID" value="CAI8033076.1"/>
    <property type="molecule type" value="Genomic_DNA"/>
</dbReference>
<dbReference type="PANTHER" id="PTHR13659:SF5">
    <property type="entry name" value="PROTEIN FAM8A1"/>
    <property type="match status" value="1"/>
</dbReference>
<sequence>MDANRADKDPEDNQGTSTNHHGTGHDSTPYARDFLTLQIRIINGFETYVAAPWKRLVAEVIDTLLFVVLLKAYLPEADLRIPEILLEGSDVWATIDEAADLDEIQTILQTFVFSVLMQRINHALLEFMWTAVFSCTPGKWLLGLRIVHANSIHLTRTQPGYTLRIVPGGRISPWRSFVRATFKATFSLFCPLVIFFFSLYRGQTKYDRVLRCAVVDSRSLYRPVHTHPTNQGANNQPRLLQVG</sequence>
<comment type="caution">
    <text evidence="8">The sequence shown here is derived from an EMBL/GenBank/DDBJ whole genome shotgun (WGS) entry which is preliminary data.</text>
</comment>
<keyword evidence="4 6" id="KW-0472">Membrane</keyword>
<feature type="region of interest" description="Disordered" evidence="5">
    <location>
        <begin position="1"/>
        <end position="27"/>
    </location>
</feature>
<dbReference type="InterPro" id="IPR010432">
    <property type="entry name" value="RDD"/>
</dbReference>
<evidence type="ECO:0000313" key="8">
    <source>
        <dbReference type="EMBL" id="CAI8033076.1"/>
    </source>
</evidence>
<evidence type="ECO:0000256" key="4">
    <source>
        <dbReference type="ARBA" id="ARBA00023136"/>
    </source>
</evidence>
<organism evidence="8 9">
    <name type="scientific">Geodia barretti</name>
    <name type="common">Barrett's horny sponge</name>
    <dbReference type="NCBI Taxonomy" id="519541"/>
    <lineage>
        <taxon>Eukaryota</taxon>
        <taxon>Metazoa</taxon>
        <taxon>Porifera</taxon>
        <taxon>Demospongiae</taxon>
        <taxon>Heteroscleromorpha</taxon>
        <taxon>Tetractinellida</taxon>
        <taxon>Astrophorina</taxon>
        <taxon>Geodiidae</taxon>
        <taxon>Geodia</taxon>
    </lineage>
</organism>
<name>A0AA35SQG8_GEOBA</name>
<dbReference type="GO" id="GO:0016020">
    <property type="term" value="C:membrane"/>
    <property type="evidence" value="ECO:0007669"/>
    <property type="project" value="UniProtKB-SubCell"/>
</dbReference>
<evidence type="ECO:0000256" key="1">
    <source>
        <dbReference type="ARBA" id="ARBA00004141"/>
    </source>
</evidence>
<evidence type="ECO:0000256" key="6">
    <source>
        <dbReference type="SAM" id="Phobius"/>
    </source>
</evidence>
<dbReference type="PANTHER" id="PTHR13659">
    <property type="entry name" value="AUTOSOMAL HIGHLY CONSERVED PROTEIN"/>
    <property type="match status" value="1"/>
</dbReference>
<reference evidence="8" key="1">
    <citation type="submission" date="2023-03" db="EMBL/GenBank/DDBJ databases">
        <authorList>
            <person name="Steffen K."/>
            <person name="Cardenas P."/>
        </authorList>
    </citation>
    <scope>NUCLEOTIDE SEQUENCE</scope>
</reference>
<comment type="subcellular location">
    <subcellularLocation>
        <location evidence="1">Membrane</location>
        <topology evidence="1">Multi-pass membrane protein</topology>
    </subcellularLocation>
</comment>
<feature type="domain" description="RDD" evidence="7">
    <location>
        <begin position="49"/>
        <end position="154"/>
    </location>
</feature>
<evidence type="ECO:0000259" key="7">
    <source>
        <dbReference type="Pfam" id="PF06271"/>
    </source>
</evidence>
<accession>A0AA35SQG8</accession>
<evidence type="ECO:0000256" key="2">
    <source>
        <dbReference type="ARBA" id="ARBA00022692"/>
    </source>
</evidence>
<dbReference type="Proteomes" id="UP001174909">
    <property type="component" value="Unassembled WGS sequence"/>
</dbReference>
<keyword evidence="2 6" id="KW-0812">Transmembrane</keyword>
<evidence type="ECO:0000256" key="5">
    <source>
        <dbReference type="SAM" id="MobiDB-lite"/>
    </source>
</evidence>
<proteinExistence type="predicted"/>